<gene>
    <name evidence="1" type="ORF">L2E82_45806</name>
</gene>
<evidence type="ECO:0000313" key="2">
    <source>
        <dbReference type="Proteomes" id="UP001055811"/>
    </source>
</evidence>
<dbReference type="EMBL" id="CM042016">
    <property type="protein sequence ID" value="KAI3701159.1"/>
    <property type="molecule type" value="Genomic_DNA"/>
</dbReference>
<accession>A0ACB8ZT36</accession>
<keyword evidence="2" id="KW-1185">Reference proteome</keyword>
<proteinExistence type="predicted"/>
<protein>
    <submittedName>
        <fullName evidence="1">Uncharacterized protein</fullName>
    </submittedName>
</protein>
<reference evidence="2" key="1">
    <citation type="journal article" date="2022" name="Mol. Ecol. Resour.">
        <title>The genomes of chicory, endive, great burdock and yacon provide insights into Asteraceae palaeo-polyploidization history and plant inulin production.</title>
        <authorList>
            <person name="Fan W."/>
            <person name="Wang S."/>
            <person name="Wang H."/>
            <person name="Wang A."/>
            <person name="Jiang F."/>
            <person name="Liu H."/>
            <person name="Zhao H."/>
            <person name="Xu D."/>
            <person name="Zhang Y."/>
        </authorList>
    </citation>
    <scope>NUCLEOTIDE SEQUENCE [LARGE SCALE GENOMIC DNA]</scope>
    <source>
        <strain evidence="2">cv. Punajuju</strain>
    </source>
</reference>
<evidence type="ECO:0000313" key="1">
    <source>
        <dbReference type="EMBL" id="KAI3701159.1"/>
    </source>
</evidence>
<dbReference type="Proteomes" id="UP001055811">
    <property type="component" value="Linkage Group LG08"/>
</dbReference>
<sequence length="181" mass="20272">MEALIALYRDTSSDSELDSHPPIAASDDNRSPPPSILPPSPIVTYSTLPIRPLDLTSQIVQIILKGVISSDCLRPSKIKDANGRRPNNPLYDKRTIYIPPNVFRMMSASQKQYGVSKVNIWIFLSFSKWYLSTAYRFAFVDCVALQFWVGSVTDHASCAALGDLLMQRAHKAYPVELAQFH</sequence>
<name>A0ACB8ZT36_CICIN</name>
<organism evidence="1 2">
    <name type="scientific">Cichorium intybus</name>
    <name type="common">Chicory</name>
    <dbReference type="NCBI Taxonomy" id="13427"/>
    <lineage>
        <taxon>Eukaryota</taxon>
        <taxon>Viridiplantae</taxon>
        <taxon>Streptophyta</taxon>
        <taxon>Embryophyta</taxon>
        <taxon>Tracheophyta</taxon>
        <taxon>Spermatophyta</taxon>
        <taxon>Magnoliopsida</taxon>
        <taxon>eudicotyledons</taxon>
        <taxon>Gunneridae</taxon>
        <taxon>Pentapetalae</taxon>
        <taxon>asterids</taxon>
        <taxon>campanulids</taxon>
        <taxon>Asterales</taxon>
        <taxon>Asteraceae</taxon>
        <taxon>Cichorioideae</taxon>
        <taxon>Cichorieae</taxon>
        <taxon>Cichoriinae</taxon>
        <taxon>Cichorium</taxon>
    </lineage>
</organism>
<comment type="caution">
    <text evidence="1">The sequence shown here is derived from an EMBL/GenBank/DDBJ whole genome shotgun (WGS) entry which is preliminary data.</text>
</comment>
<reference evidence="1 2" key="2">
    <citation type="journal article" date="2022" name="Mol. Ecol. Resour.">
        <title>The genomes of chicory, endive, great burdock and yacon provide insights into Asteraceae paleo-polyploidization history and plant inulin production.</title>
        <authorList>
            <person name="Fan W."/>
            <person name="Wang S."/>
            <person name="Wang H."/>
            <person name="Wang A."/>
            <person name="Jiang F."/>
            <person name="Liu H."/>
            <person name="Zhao H."/>
            <person name="Xu D."/>
            <person name="Zhang Y."/>
        </authorList>
    </citation>
    <scope>NUCLEOTIDE SEQUENCE [LARGE SCALE GENOMIC DNA]</scope>
    <source>
        <strain evidence="2">cv. Punajuju</strain>
        <tissue evidence="1">Leaves</tissue>
    </source>
</reference>